<dbReference type="SUPFAM" id="SSF51004">
    <property type="entry name" value="C-terminal (heme d1) domain of cytochrome cd1-nitrite reductase"/>
    <property type="match status" value="1"/>
</dbReference>
<dbReference type="InterPro" id="IPR020472">
    <property type="entry name" value="WD40_PAC1"/>
</dbReference>
<feature type="repeat" description="WD" evidence="6">
    <location>
        <begin position="461"/>
        <end position="502"/>
    </location>
</feature>
<dbReference type="InterPro" id="IPR001680">
    <property type="entry name" value="WD40_rpt"/>
</dbReference>
<dbReference type="PROSITE" id="PS50082">
    <property type="entry name" value="WD_REPEATS_2"/>
    <property type="match status" value="4"/>
</dbReference>
<dbReference type="PROSITE" id="PS00678">
    <property type="entry name" value="WD_REPEATS_1"/>
    <property type="match status" value="1"/>
</dbReference>
<dbReference type="Pfam" id="PF04003">
    <property type="entry name" value="Utp12"/>
    <property type="match status" value="1"/>
</dbReference>
<dbReference type="PRINTS" id="PR00320">
    <property type="entry name" value="GPROTEINBRPT"/>
</dbReference>
<comment type="similarity">
    <text evidence="2">Belongs to the WD repeat PWP2 family.</text>
</comment>
<dbReference type="InterPro" id="IPR011048">
    <property type="entry name" value="Haem_d1_sf"/>
</dbReference>
<protein>
    <submittedName>
        <fullName evidence="9">Periodic tryptophan 2-like protein</fullName>
    </submittedName>
</protein>
<feature type="compositionally biased region" description="Low complexity" evidence="7">
    <location>
        <begin position="235"/>
        <end position="245"/>
    </location>
</feature>
<feature type="compositionally biased region" description="Low complexity" evidence="7">
    <location>
        <begin position="296"/>
        <end position="319"/>
    </location>
</feature>
<dbReference type="InterPro" id="IPR007148">
    <property type="entry name" value="SSU_processome_Utp12"/>
</dbReference>
<sequence length="969" mass="103280">MNYRFSSLLGAPYRGGNLLIHDNDLLTPVGNRVSQINLTESVSATLPFENGRQVRTLAVSPDGRLLLSVDEDGRALVINRRRRALLHHFSFKGPVRAAKFSPDGKYVACAVGRLLQVWKAPGLDKSVAPMELHRVYGQCHADITAIDWSADSQWLAAGGKDLTTRVFSLHPIEGYRPPTLAGHREPLVAVHFTTAKLQESAGLIGKEAPLLYTLSRDGALFAWSYRKPEAPPAPLAAQRQQLAGSGRKRRRSGAGEEDASGSSGGEDEEVGGDAEGEGSSSGSEEETEEEEEEEAVAAAARGSQPPGAQQQQQVEQQSETYAGGHWKLTEKHYFNQRGAKLSSAAFQGGVGLLAVGFSHGIFELLQLPDLTTVHTLSIGREKLSSLAFNALGDWIAVGCAKLGQLLVWEWRSETYVLKQQGHYYDVACSSFSPDGTYLVSGADDAKVKVWTLSNGFCFVTFADHTAPVTAVQFLGSGHAVLSASLDGTVRAFDLVRYRNFRTLTTPSPVQFISLAADPGGEIVCAGSKDSFQIFVWSLKTGRLLDVLAAHEGPVVALSFCPGASLLASASWDRTVRTWDVFNGKGAMEALQHQHDVLSLAWRPDGKQLASSTLDGQIYFWDPHEAVLQGTIAGRRDIAGGRLRSDRRTAVNSSSGRCFTSLAYSADGSFLLAGGSSKYVCLYDVSERVMLRRFQISHNKSLDGVLDQLNSKNITDAGALDQIDDEASDEDDLLPPTRGGGAAGQSGLPGTGGKRAPAIRTRHVALSPTGRSWAAATTEGLLLYSVDESLVFDPTDLAEDVTPAAALKALGQGAHLKAILMSLRLGDPKLVQHVVLSAPPAQVPLLANQMPAAVVPQLLAALGELIPSTPHIEYLLSWAQALCVRHGAAIQASGAGAGSALPALRSLAKALTRLHEDLAFTCEANLYGLQYICAAAAAGGGADVVEEGEQRQNRHAGGGSSSSEEESEED</sequence>
<reference evidence="9 10" key="1">
    <citation type="journal article" date="2018" name="Plant J.">
        <title>Genome sequences of Chlorella sorokiniana UTEX 1602 and Micractinium conductrix SAG 241.80: implications to maltose excretion by a green alga.</title>
        <authorList>
            <person name="Arriola M.B."/>
            <person name="Velmurugan N."/>
            <person name="Zhang Y."/>
            <person name="Plunkett M.H."/>
            <person name="Hondzo H."/>
            <person name="Barney B.M."/>
        </authorList>
    </citation>
    <scope>NUCLEOTIDE SEQUENCE [LARGE SCALE GENOMIC DNA]</scope>
    <source>
        <strain evidence="9 10">SAG 241.80</strain>
    </source>
</reference>
<dbReference type="Proteomes" id="UP000239649">
    <property type="component" value="Unassembled WGS sequence"/>
</dbReference>
<evidence type="ECO:0000256" key="3">
    <source>
        <dbReference type="ARBA" id="ARBA00022574"/>
    </source>
</evidence>
<dbReference type="PROSITE" id="PS50294">
    <property type="entry name" value="WD_REPEATS_REGION"/>
    <property type="match status" value="4"/>
</dbReference>
<dbReference type="SUPFAM" id="SSF50998">
    <property type="entry name" value="Quinoprotein alcohol dehydrogenase-like"/>
    <property type="match status" value="1"/>
</dbReference>
<dbReference type="PANTHER" id="PTHR19858">
    <property type="entry name" value="WD40 REPEAT PROTEIN"/>
    <property type="match status" value="1"/>
</dbReference>
<dbReference type="Pfam" id="PF00400">
    <property type="entry name" value="WD40"/>
    <property type="match status" value="8"/>
</dbReference>
<keyword evidence="4" id="KW-0677">Repeat</keyword>
<dbReference type="PANTHER" id="PTHR19858:SF0">
    <property type="entry name" value="PERIODIC TRYPTOPHAN PROTEIN 2 HOMOLOG"/>
    <property type="match status" value="1"/>
</dbReference>
<dbReference type="OrthoDB" id="3142434at2759"/>
<feature type="compositionally biased region" description="Acidic residues" evidence="7">
    <location>
        <begin position="283"/>
        <end position="295"/>
    </location>
</feature>
<evidence type="ECO:0000256" key="1">
    <source>
        <dbReference type="ARBA" id="ARBA00004604"/>
    </source>
</evidence>
<evidence type="ECO:0000259" key="8">
    <source>
        <dbReference type="Pfam" id="PF04003"/>
    </source>
</evidence>
<evidence type="ECO:0000313" key="10">
    <source>
        <dbReference type="Proteomes" id="UP000239649"/>
    </source>
</evidence>
<dbReference type="GO" id="GO:0034388">
    <property type="term" value="C:Pwp2p-containing subcomplex of 90S preribosome"/>
    <property type="evidence" value="ECO:0007669"/>
    <property type="project" value="TreeGrafter"/>
</dbReference>
<dbReference type="EMBL" id="LHPF02000001">
    <property type="protein sequence ID" value="PSC76313.1"/>
    <property type="molecule type" value="Genomic_DNA"/>
</dbReference>
<organism evidence="9 10">
    <name type="scientific">Micractinium conductrix</name>
    <dbReference type="NCBI Taxonomy" id="554055"/>
    <lineage>
        <taxon>Eukaryota</taxon>
        <taxon>Viridiplantae</taxon>
        <taxon>Chlorophyta</taxon>
        <taxon>core chlorophytes</taxon>
        <taxon>Trebouxiophyceae</taxon>
        <taxon>Chlorellales</taxon>
        <taxon>Chlorellaceae</taxon>
        <taxon>Chlorella clade</taxon>
        <taxon>Micractinium</taxon>
    </lineage>
</organism>
<evidence type="ECO:0000256" key="5">
    <source>
        <dbReference type="ARBA" id="ARBA00023242"/>
    </source>
</evidence>
<dbReference type="InterPro" id="IPR015943">
    <property type="entry name" value="WD40/YVTN_repeat-like_dom_sf"/>
</dbReference>
<dbReference type="CDD" id="cd00200">
    <property type="entry name" value="WD40"/>
    <property type="match status" value="1"/>
</dbReference>
<gene>
    <name evidence="9" type="primary">g476</name>
    <name evidence="9" type="ORF">C2E20_0476</name>
</gene>
<evidence type="ECO:0000256" key="4">
    <source>
        <dbReference type="ARBA" id="ARBA00022737"/>
    </source>
</evidence>
<feature type="region of interest" description="Disordered" evidence="7">
    <location>
        <begin position="726"/>
        <end position="756"/>
    </location>
</feature>
<feature type="region of interest" description="Disordered" evidence="7">
    <location>
        <begin position="230"/>
        <end position="319"/>
    </location>
</feature>
<dbReference type="Gene3D" id="2.130.10.10">
    <property type="entry name" value="YVTN repeat-like/Quinoprotein amine dehydrogenase"/>
    <property type="match status" value="3"/>
</dbReference>
<comment type="caution">
    <text evidence="9">The sequence shown here is derived from an EMBL/GenBank/DDBJ whole genome shotgun (WGS) entry which is preliminary data.</text>
</comment>
<evidence type="ECO:0000256" key="7">
    <source>
        <dbReference type="SAM" id="MobiDB-lite"/>
    </source>
</evidence>
<dbReference type="InterPro" id="IPR011047">
    <property type="entry name" value="Quinoprotein_ADH-like_sf"/>
</dbReference>
<dbReference type="InterPro" id="IPR027145">
    <property type="entry name" value="PWP2"/>
</dbReference>
<comment type="subcellular location">
    <subcellularLocation>
        <location evidence="1">Nucleus</location>
        <location evidence="1">Nucleolus</location>
    </subcellularLocation>
</comment>
<feature type="region of interest" description="Disordered" evidence="7">
    <location>
        <begin position="944"/>
        <end position="969"/>
    </location>
</feature>
<feature type="repeat" description="WD" evidence="6">
    <location>
        <begin position="547"/>
        <end position="588"/>
    </location>
</feature>
<feature type="repeat" description="WD" evidence="6">
    <location>
        <begin position="589"/>
        <end position="621"/>
    </location>
</feature>
<dbReference type="GO" id="GO:0032040">
    <property type="term" value="C:small-subunit processome"/>
    <property type="evidence" value="ECO:0007669"/>
    <property type="project" value="TreeGrafter"/>
</dbReference>
<feature type="compositionally biased region" description="Gly residues" evidence="7">
    <location>
        <begin position="737"/>
        <end position="752"/>
    </location>
</feature>
<feature type="repeat" description="WD" evidence="6">
    <location>
        <begin position="419"/>
        <end position="460"/>
    </location>
</feature>
<name>A0A2P6VQD6_9CHLO</name>
<dbReference type="InterPro" id="IPR019775">
    <property type="entry name" value="WD40_repeat_CS"/>
</dbReference>
<evidence type="ECO:0000256" key="6">
    <source>
        <dbReference type="PROSITE-ProRule" id="PRU00221"/>
    </source>
</evidence>
<keyword evidence="3 6" id="KW-0853">WD repeat</keyword>
<accession>A0A2P6VQD6</accession>
<dbReference type="InterPro" id="IPR036322">
    <property type="entry name" value="WD40_repeat_dom_sf"/>
</dbReference>
<evidence type="ECO:0000313" key="9">
    <source>
        <dbReference type="EMBL" id="PSC76313.1"/>
    </source>
</evidence>
<dbReference type="SMART" id="SM00320">
    <property type="entry name" value="WD40"/>
    <property type="match status" value="11"/>
</dbReference>
<keyword evidence="10" id="KW-1185">Reference proteome</keyword>
<proteinExistence type="inferred from homology"/>
<dbReference type="GO" id="GO:0000462">
    <property type="term" value="P:maturation of SSU-rRNA from tricistronic rRNA transcript (SSU-rRNA, 5.8S rRNA, LSU-rRNA)"/>
    <property type="evidence" value="ECO:0007669"/>
    <property type="project" value="TreeGrafter"/>
</dbReference>
<evidence type="ECO:0000256" key="2">
    <source>
        <dbReference type="ARBA" id="ARBA00010226"/>
    </source>
</evidence>
<dbReference type="SUPFAM" id="SSF50978">
    <property type="entry name" value="WD40 repeat-like"/>
    <property type="match status" value="1"/>
</dbReference>
<keyword evidence="5" id="KW-0539">Nucleus</keyword>
<feature type="compositionally biased region" description="Acidic residues" evidence="7">
    <location>
        <begin position="255"/>
        <end position="276"/>
    </location>
</feature>
<dbReference type="STRING" id="554055.A0A2P6VQD6"/>
<dbReference type="GO" id="GO:0000028">
    <property type="term" value="P:ribosomal small subunit assembly"/>
    <property type="evidence" value="ECO:0007669"/>
    <property type="project" value="TreeGrafter"/>
</dbReference>
<dbReference type="AlphaFoldDB" id="A0A2P6VQD6"/>
<feature type="domain" description="Small-subunit processome Utp12" evidence="8">
    <location>
        <begin position="826"/>
        <end position="932"/>
    </location>
</feature>